<dbReference type="PROSITE" id="PS00557">
    <property type="entry name" value="FMN_HYDROXY_ACID_DH_1"/>
    <property type="match status" value="1"/>
</dbReference>
<keyword evidence="2 7" id="KW-0285">Flavoprotein</keyword>
<sequence>MSKLIEPATTADYRNLAKKRLPQQIFDYLDGGSYQEQTRFANEHAFTAVQLKQRVLRDVSSVNLNTTLQGQLFSMPLALGPVGLAGLMARRGETLAQRAAVKQGVSFCASTVSLCGIEEVAAADNSRAPWFQLYVMKDRDYVLRLLQRAEQTGVTTLVVTVDLAVLGSRYRDVRNGFDGVQTLAKRWARVKDLVSHPAWVIDVAVKGKPLVFGNLNEAVPDARSLPQFKSWVDAQFDASVSWDDLIWLKHNWSGKLLVKGIMDSEDAQQAAKLGADGIIVSNHGGRQLDGVKPTLEKLPEIRAAVAGTSSDSFEIWMDGGVNSGLDVVKSLALGADGCLLGRAWAFALAAQGEQGVVKLLQRIENEMRVALALMGETDINQIGPDNLE</sequence>
<feature type="active site" description="Proton acceptor" evidence="6">
    <location>
        <position position="283"/>
    </location>
</feature>
<evidence type="ECO:0000256" key="4">
    <source>
        <dbReference type="ARBA" id="ARBA00023002"/>
    </source>
</evidence>
<feature type="binding site" evidence="7">
    <location>
        <position position="286"/>
    </location>
    <ligand>
        <name>glyoxylate</name>
        <dbReference type="ChEBI" id="CHEBI:36655"/>
    </ligand>
</feature>
<evidence type="ECO:0000256" key="1">
    <source>
        <dbReference type="ARBA" id="ARBA00001917"/>
    </source>
</evidence>
<dbReference type="SUPFAM" id="SSF51395">
    <property type="entry name" value="FMN-linked oxidoreductases"/>
    <property type="match status" value="1"/>
</dbReference>
<dbReference type="CDD" id="cd02809">
    <property type="entry name" value="alpha_hydroxyacid_oxid_FMN"/>
    <property type="match status" value="1"/>
</dbReference>
<dbReference type="InterPro" id="IPR037396">
    <property type="entry name" value="FMN_HAD"/>
</dbReference>
<dbReference type="PIRSF" id="PIRSF000138">
    <property type="entry name" value="Al-hdrx_acd_dh"/>
    <property type="match status" value="1"/>
</dbReference>
<dbReference type="Proteomes" id="UP000287908">
    <property type="component" value="Unassembled WGS sequence"/>
</dbReference>
<keyword evidence="4 9" id="KW-0560">Oxidoreductase</keyword>
<dbReference type="InterPro" id="IPR008259">
    <property type="entry name" value="FMN_hydac_DH_AS"/>
</dbReference>
<dbReference type="InterPro" id="IPR000262">
    <property type="entry name" value="FMN-dep_DH"/>
</dbReference>
<dbReference type="NCBIfam" id="NF008398">
    <property type="entry name" value="PRK11197.1"/>
    <property type="match status" value="1"/>
</dbReference>
<dbReference type="GO" id="GO:0009060">
    <property type="term" value="P:aerobic respiration"/>
    <property type="evidence" value="ECO:0007669"/>
    <property type="project" value="TreeGrafter"/>
</dbReference>
<feature type="binding site" evidence="7">
    <location>
        <position position="28"/>
    </location>
    <ligand>
        <name>glyoxylate</name>
        <dbReference type="ChEBI" id="CHEBI:36655"/>
    </ligand>
</feature>
<feature type="domain" description="FMN hydroxy acid dehydrogenase" evidence="8">
    <location>
        <begin position="2"/>
        <end position="388"/>
    </location>
</feature>
<dbReference type="Pfam" id="PF01070">
    <property type="entry name" value="FMN_dh"/>
    <property type="match status" value="1"/>
</dbReference>
<feature type="binding site" evidence="7">
    <location>
        <position position="134"/>
    </location>
    <ligand>
        <name>glyoxylate</name>
        <dbReference type="ChEBI" id="CHEBI:36655"/>
    </ligand>
</feature>
<keyword evidence="3 7" id="KW-0288">FMN</keyword>
<feature type="binding site" evidence="7">
    <location>
        <begin position="341"/>
        <end position="342"/>
    </location>
    <ligand>
        <name>FMN</name>
        <dbReference type="ChEBI" id="CHEBI:58210"/>
    </ligand>
</feature>
<protein>
    <submittedName>
        <fullName evidence="9">Alpha-hydroxy-acid oxidizing enzyme</fullName>
        <ecNumber evidence="9">1.1.2.3</ecNumber>
    </submittedName>
</protein>
<dbReference type="EC" id="1.1.2.3" evidence="9"/>
<dbReference type="Gene3D" id="3.20.20.70">
    <property type="entry name" value="Aldolase class I"/>
    <property type="match status" value="1"/>
</dbReference>
<dbReference type="PROSITE" id="PS51349">
    <property type="entry name" value="FMN_HYDROXY_ACID_DH_2"/>
    <property type="match status" value="1"/>
</dbReference>
<feature type="binding site" evidence="7">
    <location>
        <position position="160"/>
    </location>
    <ligand>
        <name>FMN</name>
        <dbReference type="ChEBI" id="CHEBI:58210"/>
    </ligand>
</feature>
<dbReference type="InterPro" id="IPR012133">
    <property type="entry name" value="Alpha-hydoxy_acid_DH_FMN"/>
</dbReference>
<dbReference type="GO" id="GO:0004459">
    <property type="term" value="F:L-lactate dehydrogenase (NAD+) activity"/>
    <property type="evidence" value="ECO:0007669"/>
    <property type="project" value="TreeGrafter"/>
</dbReference>
<dbReference type="GO" id="GO:0010181">
    <property type="term" value="F:FMN binding"/>
    <property type="evidence" value="ECO:0007669"/>
    <property type="project" value="InterPro"/>
</dbReference>
<keyword evidence="10" id="KW-1185">Reference proteome</keyword>
<dbReference type="GO" id="GO:0004460">
    <property type="term" value="F:L-lactate dehydrogenase (cytochrome) activity"/>
    <property type="evidence" value="ECO:0007669"/>
    <property type="project" value="UniProtKB-EC"/>
</dbReference>
<reference evidence="9 10" key="1">
    <citation type="journal article" date="2011" name="Front. Microbiol.">
        <title>Genomic signatures of strain selection and enhancement in Bacillus atrophaeus var. globigii, a historical biowarfare simulant.</title>
        <authorList>
            <person name="Gibbons H.S."/>
            <person name="Broomall S.M."/>
            <person name="McNew L.A."/>
            <person name="Daligault H."/>
            <person name="Chapman C."/>
            <person name="Bruce D."/>
            <person name="Karavis M."/>
            <person name="Krepps M."/>
            <person name="McGregor P.A."/>
            <person name="Hong C."/>
            <person name="Park K.H."/>
            <person name="Akmal A."/>
            <person name="Feldman A."/>
            <person name="Lin J.S."/>
            <person name="Chang W.E."/>
            <person name="Higgs B.W."/>
            <person name="Demirev P."/>
            <person name="Lindquist J."/>
            <person name="Liem A."/>
            <person name="Fochler E."/>
            <person name="Read T.D."/>
            <person name="Tapia R."/>
            <person name="Johnson S."/>
            <person name="Bishop-Lilly K.A."/>
            <person name="Detter C."/>
            <person name="Han C."/>
            <person name="Sozhamannan S."/>
            <person name="Rosenzweig C.N."/>
            <person name="Skowronski E.W."/>
        </authorList>
    </citation>
    <scope>NUCLEOTIDE SEQUENCE [LARGE SCALE GENOMIC DNA]</scope>
    <source>
        <strain evidence="9 10">CL-SP19</strain>
    </source>
</reference>
<dbReference type="AlphaFoldDB" id="A0A432ZIQ8"/>
<feature type="binding site" evidence="7">
    <location>
        <position position="132"/>
    </location>
    <ligand>
        <name>glyoxylate</name>
        <dbReference type="ChEBI" id="CHEBI:36655"/>
    </ligand>
</feature>
<dbReference type="FunFam" id="3.20.20.70:FF:000029">
    <property type="entry name" value="L-lactate dehydrogenase"/>
    <property type="match status" value="1"/>
</dbReference>
<comment type="caution">
    <text evidence="9">The sequence shown here is derived from an EMBL/GenBank/DDBJ whole genome shotgun (WGS) entry which is preliminary data.</text>
</comment>
<dbReference type="GO" id="GO:0005886">
    <property type="term" value="C:plasma membrane"/>
    <property type="evidence" value="ECO:0007669"/>
    <property type="project" value="TreeGrafter"/>
</dbReference>
<evidence type="ECO:0000256" key="5">
    <source>
        <dbReference type="ARBA" id="ARBA00024042"/>
    </source>
</evidence>
<evidence type="ECO:0000313" key="9">
    <source>
        <dbReference type="EMBL" id="RUO77720.1"/>
    </source>
</evidence>
<evidence type="ECO:0000256" key="7">
    <source>
        <dbReference type="PIRSR" id="PIRSR000138-2"/>
    </source>
</evidence>
<evidence type="ECO:0000259" key="8">
    <source>
        <dbReference type="PROSITE" id="PS51349"/>
    </source>
</evidence>
<dbReference type="EMBL" id="PIQF01000001">
    <property type="protein sequence ID" value="RUO77720.1"/>
    <property type="molecule type" value="Genomic_DNA"/>
</dbReference>
<feature type="binding site" evidence="7">
    <location>
        <position position="281"/>
    </location>
    <ligand>
        <name>FMN</name>
        <dbReference type="ChEBI" id="CHEBI:58210"/>
    </ligand>
</feature>
<organism evidence="9 10">
    <name type="scientific">Idiomarina seosinensis</name>
    <dbReference type="NCBI Taxonomy" id="281739"/>
    <lineage>
        <taxon>Bacteria</taxon>
        <taxon>Pseudomonadati</taxon>
        <taxon>Pseudomonadota</taxon>
        <taxon>Gammaproteobacteria</taxon>
        <taxon>Alteromonadales</taxon>
        <taxon>Idiomarinaceae</taxon>
        <taxon>Idiomarina</taxon>
    </lineage>
</organism>
<feature type="binding site" evidence="7">
    <location>
        <position position="259"/>
    </location>
    <ligand>
        <name>FMN</name>
        <dbReference type="ChEBI" id="CHEBI:58210"/>
    </ligand>
</feature>
<dbReference type="OrthoDB" id="9770452at2"/>
<feature type="binding site" evidence="7">
    <location>
        <begin position="81"/>
        <end position="83"/>
    </location>
    <ligand>
        <name>FMN</name>
        <dbReference type="ChEBI" id="CHEBI:58210"/>
    </ligand>
</feature>
<comment type="cofactor">
    <cofactor evidence="1">
        <name>FMN</name>
        <dbReference type="ChEBI" id="CHEBI:58210"/>
    </cofactor>
</comment>
<name>A0A432ZIQ8_9GAMM</name>
<feature type="binding site" evidence="7">
    <location>
        <position position="169"/>
    </location>
    <ligand>
        <name>glyoxylate</name>
        <dbReference type="ChEBI" id="CHEBI:36655"/>
    </ligand>
</feature>
<feature type="binding site" evidence="7">
    <location>
        <position position="283"/>
    </location>
    <ligand>
        <name>glyoxylate</name>
        <dbReference type="ChEBI" id="CHEBI:36655"/>
    </ligand>
</feature>
<feature type="binding site" evidence="7">
    <location>
        <position position="110"/>
    </location>
    <ligand>
        <name>FMN</name>
        <dbReference type="ChEBI" id="CHEBI:58210"/>
    </ligand>
</feature>
<dbReference type="PANTHER" id="PTHR10578:SF85">
    <property type="entry name" value="L-LACTATE DEHYDROGENASE"/>
    <property type="match status" value="1"/>
</dbReference>
<dbReference type="PANTHER" id="PTHR10578">
    <property type="entry name" value="S -2-HYDROXY-ACID OXIDASE-RELATED"/>
    <property type="match status" value="1"/>
</dbReference>
<evidence type="ECO:0000256" key="2">
    <source>
        <dbReference type="ARBA" id="ARBA00022630"/>
    </source>
</evidence>
<comment type="similarity">
    <text evidence="5">Belongs to the FMN-dependent alpha-hydroxy acid dehydrogenase family.</text>
</comment>
<evidence type="ECO:0000256" key="6">
    <source>
        <dbReference type="PIRSR" id="PIRSR000138-1"/>
    </source>
</evidence>
<accession>A0A432ZIQ8</accession>
<dbReference type="RefSeq" id="WP_126783989.1">
    <property type="nucleotide sequence ID" value="NZ_PIQF01000001.1"/>
</dbReference>
<proteinExistence type="inferred from homology"/>
<dbReference type="InterPro" id="IPR013785">
    <property type="entry name" value="Aldolase_TIM"/>
</dbReference>
<evidence type="ECO:0000313" key="10">
    <source>
        <dbReference type="Proteomes" id="UP000287908"/>
    </source>
</evidence>
<evidence type="ECO:0000256" key="3">
    <source>
        <dbReference type="ARBA" id="ARBA00022643"/>
    </source>
</evidence>
<gene>
    <name evidence="9" type="primary">lldD</name>
    <name evidence="9" type="ORF">CWI81_04380</name>
</gene>